<dbReference type="RefSeq" id="WP_126686791.1">
    <property type="nucleotide sequence ID" value="NZ_RYYV01000026.1"/>
</dbReference>
<dbReference type="InterPro" id="IPR007627">
    <property type="entry name" value="RNA_pol_sigma70_r2"/>
</dbReference>
<dbReference type="EMBL" id="RYYV01000026">
    <property type="protein sequence ID" value="RUL70202.1"/>
    <property type="molecule type" value="Genomic_DNA"/>
</dbReference>
<dbReference type="OrthoDB" id="9780299at2"/>
<dbReference type="InterPro" id="IPR013325">
    <property type="entry name" value="RNA_pol_sigma_r2"/>
</dbReference>
<proteinExistence type="predicted"/>
<dbReference type="Pfam" id="PF04542">
    <property type="entry name" value="Sigma70_r2"/>
    <property type="match status" value="1"/>
</dbReference>
<reference evidence="4 5" key="1">
    <citation type="submission" date="2018-12" db="EMBL/GenBank/DDBJ databases">
        <title>Dyella dinghuensis sp. nov. DHOA06 and Dyella choica sp. nov. 4M-K27, isolated from forest soil.</title>
        <authorList>
            <person name="Qiu L.-H."/>
            <person name="Gao Z.-H."/>
        </authorList>
    </citation>
    <scope>NUCLEOTIDE SEQUENCE [LARGE SCALE GENOMIC DNA]</scope>
    <source>
        <strain evidence="4 5">4M-K27</strain>
    </source>
</reference>
<dbReference type="InterPro" id="IPR014284">
    <property type="entry name" value="RNA_pol_sigma-70_dom"/>
</dbReference>
<feature type="domain" description="RNA polymerase sigma-70 region 2" evidence="1">
    <location>
        <begin position="21"/>
        <end position="79"/>
    </location>
</feature>
<gene>
    <name evidence="4" type="ORF">EKH80_21170</name>
</gene>
<dbReference type="AlphaFoldDB" id="A0A3S0R0T3"/>
<dbReference type="GO" id="GO:0016987">
    <property type="term" value="F:sigma factor activity"/>
    <property type="evidence" value="ECO:0007669"/>
    <property type="project" value="InterPro"/>
</dbReference>
<evidence type="ECO:0000313" key="5">
    <source>
        <dbReference type="Proteomes" id="UP000274358"/>
    </source>
</evidence>
<dbReference type="PANTHER" id="PTHR47756">
    <property type="entry name" value="BLL6612 PROTEIN-RELATED"/>
    <property type="match status" value="1"/>
</dbReference>
<name>A0A3S0R0T3_9GAMM</name>
<dbReference type="Pfam" id="PF08281">
    <property type="entry name" value="Sigma70_r4_2"/>
    <property type="match status" value="1"/>
</dbReference>
<evidence type="ECO:0000259" key="2">
    <source>
        <dbReference type="Pfam" id="PF08281"/>
    </source>
</evidence>
<protein>
    <submittedName>
        <fullName evidence="4">RNA polymerase sigma factor</fullName>
    </submittedName>
</protein>
<feature type="domain" description="RNA polymerase sigma factor 70 region 4 type 2" evidence="2">
    <location>
        <begin position="119"/>
        <end position="170"/>
    </location>
</feature>
<dbReference type="Gene3D" id="1.10.10.10">
    <property type="entry name" value="Winged helix-like DNA-binding domain superfamily/Winged helix DNA-binding domain"/>
    <property type="match status" value="1"/>
</dbReference>
<dbReference type="InterPro" id="IPR013324">
    <property type="entry name" value="RNA_pol_sigma_r3/r4-like"/>
</dbReference>
<feature type="domain" description="DUF6596" evidence="3">
    <location>
        <begin position="188"/>
        <end position="288"/>
    </location>
</feature>
<dbReference type="SUPFAM" id="SSF88946">
    <property type="entry name" value="Sigma2 domain of RNA polymerase sigma factors"/>
    <property type="match status" value="1"/>
</dbReference>
<dbReference type="PANTHER" id="PTHR47756:SF1">
    <property type="entry name" value="BLL0085 PROTEIN"/>
    <property type="match status" value="1"/>
</dbReference>
<dbReference type="Proteomes" id="UP000274358">
    <property type="component" value="Unassembled WGS sequence"/>
</dbReference>
<accession>A0A3S0R0T3</accession>
<organism evidence="4 5">
    <name type="scientific">Dyella choica</name>
    <dbReference type="NCBI Taxonomy" id="1927959"/>
    <lineage>
        <taxon>Bacteria</taxon>
        <taxon>Pseudomonadati</taxon>
        <taxon>Pseudomonadota</taxon>
        <taxon>Gammaproteobacteria</taxon>
        <taxon>Lysobacterales</taxon>
        <taxon>Rhodanobacteraceae</taxon>
        <taxon>Dyella</taxon>
    </lineage>
</organism>
<dbReference type="GO" id="GO:0006352">
    <property type="term" value="P:DNA-templated transcription initiation"/>
    <property type="evidence" value="ECO:0007669"/>
    <property type="project" value="InterPro"/>
</dbReference>
<dbReference type="InterPro" id="IPR013249">
    <property type="entry name" value="RNA_pol_sigma70_r4_t2"/>
</dbReference>
<dbReference type="Gene3D" id="1.10.1740.10">
    <property type="match status" value="1"/>
</dbReference>
<evidence type="ECO:0000259" key="1">
    <source>
        <dbReference type="Pfam" id="PF04542"/>
    </source>
</evidence>
<evidence type="ECO:0000259" key="3">
    <source>
        <dbReference type="Pfam" id="PF20239"/>
    </source>
</evidence>
<sequence length="425" mass="46957">MTATDIHRSIEAVWRIESARLIAGLARMLRDVGLAEELAQDALVTALERWPQTGVPDNPGAWLMTAAKHRAIDQLRRKKLIERKHEALAYETEGEVEDGKSELETMLDDDIGDDLLRLIFTACHPVLSAEARAALTLRLLGGLTTDEIARAFLVPEPTISQRIVRAKRTLAEKRIPFEVPRGEERNERLASVLEVIYLIFNEGYATTSGDDWIRPELCNEAMRLGRVLAGLAPQEPEVLGLMALMEIQASRLRARTTPTGEPILLPDQDRSRWDPLLIRRGLAALEHAEKLGGTRGPYALQAAIGACHARARTAEATDWKRIAALYAELAQALPSPIVELNRAVAVAMASGPAAGLALVDALADEPLLRNYHLLPSVRGDLLSRLERHAEAREEFERAATLTRNGRERTFLQQRAAACAEAARHP</sequence>
<dbReference type="InterPro" id="IPR046531">
    <property type="entry name" value="DUF6596"/>
</dbReference>
<dbReference type="NCBIfam" id="TIGR02937">
    <property type="entry name" value="sigma70-ECF"/>
    <property type="match status" value="1"/>
</dbReference>
<comment type="caution">
    <text evidence="4">The sequence shown here is derived from an EMBL/GenBank/DDBJ whole genome shotgun (WGS) entry which is preliminary data.</text>
</comment>
<dbReference type="Pfam" id="PF20239">
    <property type="entry name" value="DUF6596"/>
    <property type="match status" value="1"/>
</dbReference>
<dbReference type="GO" id="GO:0003677">
    <property type="term" value="F:DNA binding"/>
    <property type="evidence" value="ECO:0007669"/>
    <property type="project" value="InterPro"/>
</dbReference>
<dbReference type="InterPro" id="IPR036388">
    <property type="entry name" value="WH-like_DNA-bd_sf"/>
</dbReference>
<keyword evidence="5" id="KW-1185">Reference proteome</keyword>
<evidence type="ECO:0000313" key="4">
    <source>
        <dbReference type="EMBL" id="RUL70202.1"/>
    </source>
</evidence>
<dbReference type="SUPFAM" id="SSF88659">
    <property type="entry name" value="Sigma3 and sigma4 domains of RNA polymerase sigma factors"/>
    <property type="match status" value="1"/>
</dbReference>